<comment type="similarity">
    <text evidence="1 6">Belongs to the type-B carboxylesterase/lipase family.</text>
</comment>
<dbReference type="PROSITE" id="PS00941">
    <property type="entry name" value="CARBOXYLESTERASE_B_2"/>
    <property type="match status" value="1"/>
</dbReference>
<evidence type="ECO:0000256" key="2">
    <source>
        <dbReference type="ARBA" id="ARBA00022487"/>
    </source>
</evidence>
<dbReference type="Proteomes" id="UP000694925">
    <property type="component" value="Unplaced"/>
</dbReference>
<keyword evidence="5" id="KW-0325">Glycoprotein</keyword>
<dbReference type="InterPro" id="IPR029058">
    <property type="entry name" value="AB_hydrolase_fold"/>
</dbReference>
<name>A0AAJ7WBT5_9HYME</name>
<dbReference type="RefSeq" id="XP_026670613.1">
    <property type="nucleotide sequence ID" value="XM_026814812.1"/>
</dbReference>
<accession>A0AAJ7WBT5</accession>
<proteinExistence type="inferred from homology"/>
<dbReference type="GeneID" id="108626406"/>
<evidence type="ECO:0000256" key="1">
    <source>
        <dbReference type="ARBA" id="ARBA00005964"/>
    </source>
</evidence>
<reference evidence="9" key="1">
    <citation type="submission" date="2025-08" db="UniProtKB">
        <authorList>
            <consortium name="RefSeq"/>
        </authorList>
    </citation>
    <scope>IDENTIFICATION</scope>
    <source>
        <tissue evidence="9">Whole body</tissue>
    </source>
</reference>
<keyword evidence="8" id="KW-1185">Reference proteome</keyword>
<evidence type="ECO:0000256" key="3">
    <source>
        <dbReference type="ARBA" id="ARBA00022801"/>
    </source>
</evidence>
<evidence type="ECO:0000256" key="4">
    <source>
        <dbReference type="ARBA" id="ARBA00023157"/>
    </source>
</evidence>
<dbReference type="FunFam" id="3.40.50.1820:FF:000155">
    <property type="entry name" value="Carboxylic ester hydrolase"/>
    <property type="match status" value="1"/>
</dbReference>
<evidence type="ECO:0000259" key="7">
    <source>
        <dbReference type="Pfam" id="PF00135"/>
    </source>
</evidence>
<dbReference type="CDD" id="cd00312">
    <property type="entry name" value="Esterase_lipase"/>
    <property type="match status" value="1"/>
</dbReference>
<protein>
    <recommendedName>
        <fullName evidence="6">Carboxylic ester hydrolase</fullName>
        <ecNumber evidence="6">3.1.1.-</ecNumber>
    </recommendedName>
</protein>
<sequence>MAGNILDSVTSMVFMIVSPETVVVLPPRITDAFLSGCSSTKSFFVFRITEENLTTTRGYSYVRSTSVAGSSLIFEIAMYRNLLWTCLSCLCFLELIAANAPVVKIKNGTLSGLTMKTRRGREFIGFRGIPYALPPLKKLRFEAPQPAAAWDGVLEAKEDANICTQRNIYTHQEEIVGDEDCLYLNVYTPKLPKESDKLKAGFPVMIWLHGCGWICGAGHSEFYNPKFLLDHDVILVTVNYRLGPLGFLSTEDTVCPGNNGLKDQALSIRWVHENIAAFGGDPNLVTIFGESAGGASVHYHMMSDLTKGLFQRAISQSGNGHCPWAFGRPGSAKKKATKVAELLGCPSKDSKKLIDCLRSKDAIDIIGTDRAFQVFGYCPMIPFRPIVEPVHPGAFLTEDPAVLSKQGRLADIPWMTGVTSEEGSIIVPGLYALDHGKLIKKLNKDFSNIAPITLLFGETCPKDEEKRVATEIRKFYFGDAPLDNSTRFKVIDMYSDAWFTHAAYTSVRNYLEKQSAPVYYYYLAYRGTASFSMIFGDPDNDYGVSHADELQYLFPVGEQLFKEKPLSKQDHQMVDTITNLWYNFAKTGNPTPEVSDKIPIKWKPVRTEALEYLHIGQDQIRMSENLLMERMNFWESLPIRPDLDDGKPRKRKDEL</sequence>
<evidence type="ECO:0000256" key="5">
    <source>
        <dbReference type="ARBA" id="ARBA00023180"/>
    </source>
</evidence>
<dbReference type="PROSITE" id="PS00122">
    <property type="entry name" value="CARBOXYLESTERASE_B_1"/>
    <property type="match status" value="1"/>
</dbReference>
<feature type="domain" description="Carboxylesterase type B" evidence="7">
    <location>
        <begin position="100"/>
        <end position="634"/>
    </location>
</feature>
<keyword evidence="2" id="KW-0719">Serine esterase</keyword>
<dbReference type="InterPro" id="IPR019819">
    <property type="entry name" value="Carboxylesterase_B_CS"/>
</dbReference>
<evidence type="ECO:0000313" key="8">
    <source>
        <dbReference type="Proteomes" id="UP000694925"/>
    </source>
</evidence>
<dbReference type="EC" id="3.1.1.-" evidence="6"/>
<dbReference type="Gene3D" id="3.40.50.1820">
    <property type="entry name" value="alpha/beta hydrolase"/>
    <property type="match status" value="1"/>
</dbReference>
<dbReference type="InterPro" id="IPR002018">
    <property type="entry name" value="CarbesteraseB"/>
</dbReference>
<dbReference type="Pfam" id="PF00135">
    <property type="entry name" value="COesterase"/>
    <property type="match status" value="1"/>
</dbReference>
<dbReference type="GO" id="GO:0052689">
    <property type="term" value="F:carboxylic ester hydrolase activity"/>
    <property type="evidence" value="ECO:0007669"/>
    <property type="project" value="UniProtKB-KW"/>
</dbReference>
<keyword evidence="3 6" id="KW-0378">Hydrolase</keyword>
<dbReference type="PANTHER" id="PTHR43142">
    <property type="entry name" value="CARBOXYLIC ESTER HYDROLASE"/>
    <property type="match status" value="1"/>
</dbReference>
<dbReference type="AlphaFoldDB" id="A0AAJ7WBT5"/>
<dbReference type="PANTHER" id="PTHR43142:SF1">
    <property type="entry name" value="CARBOXYLIC ESTER HYDROLASE"/>
    <property type="match status" value="1"/>
</dbReference>
<organism evidence="8 9">
    <name type="scientific">Ceratina calcarata</name>
    <dbReference type="NCBI Taxonomy" id="156304"/>
    <lineage>
        <taxon>Eukaryota</taxon>
        <taxon>Metazoa</taxon>
        <taxon>Ecdysozoa</taxon>
        <taxon>Arthropoda</taxon>
        <taxon>Hexapoda</taxon>
        <taxon>Insecta</taxon>
        <taxon>Pterygota</taxon>
        <taxon>Neoptera</taxon>
        <taxon>Endopterygota</taxon>
        <taxon>Hymenoptera</taxon>
        <taxon>Apocrita</taxon>
        <taxon>Aculeata</taxon>
        <taxon>Apoidea</taxon>
        <taxon>Anthophila</taxon>
        <taxon>Apidae</taxon>
        <taxon>Ceratina</taxon>
        <taxon>Zadontomerus</taxon>
    </lineage>
</organism>
<dbReference type="InterPro" id="IPR019826">
    <property type="entry name" value="Carboxylesterase_B_AS"/>
</dbReference>
<gene>
    <name evidence="9" type="primary">LOC108626406</name>
</gene>
<evidence type="ECO:0000256" key="6">
    <source>
        <dbReference type="RuleBase" id="RU361235"/>
    </source>
</evidence>
<dbReference type="KEGG" id="ccal:108626406"/>
<keyword evidence="4" id="KW-1015">Disulfide bond</keyword>
<dbReference type="SUPFAM" id="SSF53474">
    <property type="entry name" value="alpha/beta-Hydrolases"/>
    <property type="match status" value="1"/>
</dbReference>
<evidence type="ECO:0000313" key="9">
    <source>
        <dbReference type="RefSeq" id="XP_026670613.1"/>
    </source>
</evidence>